<evidence type="ECO:0000256" key="5">
    <source>
        <dbReference type="ARBA" id="ARBA00017565"/>
    </source>
</evidence>
<dbReference type="InterPro" id="IPR032632">
    <property type="entry name" value="Peptidase_M16_M"/>
</dbReference>
<accession>A0ABU3VU35</accession>
<evidence type="ECO:0000256" key="15">
    <source>
        <dbReference type="SAM" id="MobiDB-lite"/>
    </source>
</evidence>
<keyword evidence="9" id="KW-0862">Zinc</keyword>
<evidence type="ECO:0000259" key="18">
    <source>
        <dbReference type="Pfam" id="PF05193"/>
    </source>
</evidence>
<sequence length="930" mass="104541">MKKRDLLIFLTSATLLIFPSALYADKSTNSIQKLASDTREYKYVSLENGLKILLVSDPNAEMAGVAASVAVGSDNNPEGLEGLAHLLEHMLFAGSEKYPDNQDFMHFVNSRGGYFNAYTTPNQTEYFLQLRASEIEPGLQRFSQIIINPALELSSISNEIKVIESEYQSRRINPDWAEISVLKNATNPDHPFSRFDIGSKSSFDHIPLNDLQQELRNFHRYWYRSNNITLAVIGPESTDHLHSLVIQHFSDMLKKSSITRPPAQPLFSPEGLPAELNVNSEQDSPTLTLSFPVPPEHLSYKVKPADYIVNLINSEQEGLLKSQLEARGWISSIKAGTRLSTARYALLDIRFTPTEKGWHHKYEIVEWLFEYLHQIKEKGVSEELYYQQSQSVRNQFEQLEKSAPMIYALKLSRMLQIYPPEDILTGPVLMEEFDSLAIKSYLDRLIPDRLLVTVTGGNEASATRDPWSGTEYELEQISPSVLDEWNSPNVGIDFVFSRSAHPDAPKVEDTRGAPQKNSQPERIHSASGIEIWLRQEERADLSKANIFIGIDSPEANTTLERSSLNSLLVGVLNEYLSTVIQQASERGVTVTLEPNYHGMTLTLTGLRESQPKLLADLLERISTVDINQSLLSQAKASLRSEAQTFRSLQPFEALIANAQSELSPLIWAPDLQSQTIQDKSLTELRAYAETFLNTTATTVLFHGHYSKSEALSATNSIPQRLASGSDAMFPIARITPLMRGIPSEVDIKKSGGYATMIYARSPSQQGTFGTLNLAATLLHEWLFQRLRSRQGIGYIVMARPFEAYTDRGLSLIAQSSDRRPAELRDALNNEVSLFIDSIDQMTDTSFETYKEGSIAMIESSLSSFEARGRYYWSDLRRNGGKPQNEAQHAINNLRELTRTDFQAFCRQLLSTEQTRQLILMTKSPTDAVAD</sequence>
<feature type="domain" description="Coenzyme PQQ synthesis protein F-like C-terminal lobe" evidence="20">
    <location>
        <begin position="773"/>
        <end position="872"/>
    </location>
</feature>
<keyword evidence="7" id="KW-0479">Metal-binding</keyword>
<dbReference type="PROSITE" id="PS00143">
    <property type="entry name" value="INSULINASE"/>
    <property type="match status" value="1"/>
</dbReference>
<dbReference type="EMBL" id="JAWIIJ010000002">
    <property type="protein sequence ID" value="MDV2077788.1"/>
    <property type="molecule type" value="Genomic_DNA"/>
</dbReference>
<dbReference type="Pfam" id="PF16187">
    <property type="entry name" value="Peptidase_M16_M"/>
    <property type="match status" value="1"/>
</dbReference>
<feature type="signal peptide" evidence="16">
    <location>
        <begin position="1"/>
        <end position="23"/>
    </location>
</feature>
<reference evidence="21 22" key="1">
    <citation type="submission" date="2023-10" db="EMBL/GenBank/DDBJ databases">
        <title>Characteristics and mechanism of a salt-tolerant marine origin heterotrophic nitrifying- aerobic denitrifying bacteria Marinobacter xestospongiae HN1.</title>
        <authorList>
            <person name="Qi R."/>
        </authorList>
    </citation>
    <scope>NUCLEOTIDE SEQUENCE [LARGE SCALE GENOMIC DNA]</scope>
    <source>
        <strain evidence="21 22">HN1</strain>
    </source>
</reference>
<evidence type="ECO:0000259" key="17">
    <source>
        <dbReference type="Pfam" id="PF00675"/>
    </source>
</evidence>
<evidence type="ECO:0000259" key="20">
    <source>
        <dbReference type="Pfam" id="PF22456"/>
    </source>
</evidence>
<dbReference type="EC" id="3.4.24.55" evidence="4"/>
<evidence type="ECO:0000256" key="4">
    <source>
        <dbReference type="ARBA" id="ARBA00012449"/>
    </source>
</evidence>
<dbReference type="Pfam" id="PF00675">
    <property type="entry name" value="Peptidase_M16"/>
    <property type="match status" value="1"/>
</dbReference>
<keyword evidence="8" id="KW-0378">Hydrolase</keyword>
<evidence type="ECO:0000256" key="14">
    <source>
        <dbReference type="RuleBase" id="RU004447"/>
    </source>
</evidence>
<evidence type="ECO:0000256" key="12">
    <source>
        <dbReference type="ARBA" id="ARBA00031184"/>
    </source>
</evidence>
<evidence type="ECO:0000256" key="1">
    <source>
        <dbReference type="ARBA" id="ARBA00001947"/>
    </source>
</evidence>
<evidence type="ECO:0000256" key="10">
    <source>
        <dbReference type="ARBA" id="ARBA00023049"/>
    </source>
</evidence>
<comment type="cofactor">
    <cofactor evidence="1">
        <name>Zn(2+)</name>
        <dbReference type="ChEBI" id="CHEBI:29105"/>
    </cofactor>
</comment>
<dbReference type="PANTHER" id="PTHR43690">
    <property type="entry name" value="NARDILYSIN"/>
    <property type="match status" value="1"/>
</dbReference>
<proteinExistence type="inferred from homology"/>
<feature type="chain" id="PRO_5045686073" description="Protease 3" evidence="16">
    <location>
        <begin position="24"/>
        <end position="930"/>
    </location>
</feature>
<feature type="domain" description="Peptidase M16 C-terminal" evidence="18">
    <location>
        <begin position="213"/>
        <end position="385"/>
    </location>
</feature>
<evidence type="ECO:0000256" key="6">
    <source>
        <dbReference type="ARBA" id="ARBA00022670"/>
    </source>
</evidence>
<keyword evidence="16" id="KW-0732">Signal</keyword>
<evidence type="ECO:0000256" key="7">
    <source>
        <dbReference type="ARBA" id="ARBA00022723"/>
    </source>
</evidence>
<keyword evidence="22" id="KW-1185">Reference proteome</keyword>
<evidence type="ECO:0000256" key="2">
    <source>
        <dbReference type="ARBA" id="ARBA00002184"/>
    </source>
</evidence>
<evidence type="ECO:0000256" key="8">
    <source>
        <dbReference type="ARBA" id="ARBA00022801"/>
    </source>
</evidence>
<dbReference type="Pfam" id="PF05193">
    <property type="entry name" value="Peptidase_M16_C"/>
    <property type="match status" value="1"/>
</dbReference>
<evidence type="ECO:0000256" key="16">
    <source>
        <dbReference type="SAM" id="SignalP"/>
    </source>
</evidence>
<feature type="domain" description="Peptidase M16 N-terminal" evidence="17">
    <location>
        <begin position="52"/>
        <end position="174"/>
    </location>
</feature>
<comment type="similarity">
    <text evidence="3 14">Belongs to the peptidase M16 family.</text>
</comment>
<dbReference type="InterPro" id="IPR011249">
    <property type="entry name" value="Metalloenz_LuxS/M16"/>
</dbReference>
<evidence type="ECO:0000256" key="13">
    <source>
        <dbReference type="ARBA" id="ARBA00033450"/>
    </source>
</evidence>
<dbReference type="SUPFAM" id="SSF63411">
    <property type="entry name" value="LuxS/MPP-like metallohydrolase"/>
    <property type="match status" value="4"/>
</dbReference>
<feature type="domain" description="Peptidase M16 middle/third" evidence="19">
    <location>
        <begin position="399"/>
        <end position="668"/>
    </location>
</feature>
<evidence type="ECO:0000313" key="21">
    <source>
        <dbReference type="EMBL" id="MDV2077788.1"/>
    </source>
</evidence>
<evidence type="ECO:0000313" key="22">
    <source>
        <dbReference type="Proteomes" id="UP001269819"/>
    </source>
</evidence>
<dbReference type="Proteomes" id="UP001269819">
    <property type="component" value="Unassembled WGS sequence"/>
</dbReference>
<feature type="region of interest" description="Disordered" evidence="15">
    <location>
        <begin position="503"/>
        <end position="523"/>
    </location>
</feature>
<keyword evidence="10" id="KW-0482">Metalloprotease</keyword>
<dbReference type="Pfam" id="PF22456">
    <property type="entry name" value="PqqF-like_C_4"/>
    <property type="match status" value="1"/>
</dbReference>
<evidence type="ECO:0000259" key="19">
    <source>
        <dbReference type="Pfam" id="PF16187"/>
    </source>
</evidence>
<protein>
    <recommendedName>
        <fullName evidence="5">Protease 3</fullName>
        <ecNumber evidence="4">3.4.24.55</ecNumber>
    </recommendedName>
    <alternativeName>
        <fullName evidence="13">Pitrilysin</fullName>
    </alternativeName>
    <alternativeName>
        <fullName evidence="12">Protease III</fullName>
    </alternativeName>
    <alternativeName>
        <fullName evidence="11">Protease pi</fullName>
    </alternativeName>
</protein>
<dbReference type="InterPro" id="IPR054734">
    <property type="entry name" value="PqqF-like_C_4"/>
</dbReference>
<keyword evidence="6" id="KW-0645">Protease</keyword>
<name>A0ABU3VU35_9GAMM</name>
<dbReference type="InterPro" id="IPR050626">
    <property type="entry name" value="Peptidase_M16"/>
</dbReference>
<dbReference type="InterPro" id="IPR011765">
    <property type="entry name" value="Pept_M16_N"/>
</dbReference>
<dbReference type="PANTHER" id="PTHR43690:SF18">
    <property type="entry name" value="INSULIN-DEGRADING ENZYME-RELATED"/>
    <property type="match status" value="1"/>
</dbReference>
<dbReference type="InterPro" id="IPR001431">
    <property type="entry name" value="Pept_M16_Zn_BS"/>
</dbReference>
<organism evidence="21 22">
    <name type="scientific">Marinobacter xestospongiae</name>
    <dbReference type="NCBI Taxonomy" id="994319"/>
    <lineage>
        <taxon>Bacteria</taxon>
        <taxon>Pseudomonadati</taxon>
        <taxon>Pseudomonadota</taxon>
        <taxon>Gammaproteobacteria</taxon>
        <taxon>Pseudomonadales</taxon>
        <taxon>Marinobacteraceae</taxon>
        <taxon>Marinobacter</taxon>
    </lineage>
</organism>
<gene>
    <name evidence="21" type="ORF">RYS15_03805</name>
</gene>
<comment type="caution">
    <text evidence="21">The sequence shown here is derived from an EMBL/GenBank/DDBJ whole genome shotgun (WGS) entry which is preliminary data.</text>
</comment>
<comment type="function">
    <text evidence="2">Endopeptidase that degrades small peptides of less than 7 kDa, such as glucagon and insulin.</text>
</comment>
<dbReference type="InterPro" id="IPR007863">
    <property type="entry name" value="Peptidase_M16_C"/>
</dbReference>
<dbReference type="RefSeq" id="WP_316972667.1">
    <property type="nucleotide sequence ID" value="NZ_JAWIIJ010000002.1"/>
</dbReference>
<dbReference type="Gene3D" id="3.30.830.10">
    <property type="entry name" value="Metalloenzyme, LuxS/M16 peptidase-like"/>
    <property type="match status" value="4"/>
</dbReference>
<evidence type="ECO:0000256" key="9">
    <source>
        <dbReference type="ARBA" id="ARBA00022833"/>
    </source>
</evidence>
<evidence type="ECO:0000256" key="3">
    <source>
        <dbReference type="ARBA" id="ARBA00007261"/>
    </source>
</evidence>
<evidence type="ECO:0000256" key="11">
    <source>
        <dbReference type="ARBA" id="ARBA00029597"/>
    </source>
</evidence>